<evidence type="ECO:0000256" key="8">
    <source>
        <dbReference type="ARBA" id="ARBA00023242"/>
    </source>
</evidence>
<evidence type="ECO:0000256" key="4">
    <source>
        <dbReference type="ARBA" id="ARBA00022763"/>
    </source>
</evidence>
<organism evidence="13 14">
    <name type="scientific">Dekkera bruxellensis</name>
    <name type="common">Brettanomyces custersii</name>
    <dbReference type="NCBI Taxonomy" id="5007"/>
    <lineage>
        <taxon>Eukaryota</taxon>
        <taxon>Fungi</taxon>
        <taxon>Dikarya</taxon>
        <taxon>Ascomycota</taxon>
        <taxon>Saccharomycotina</taxon>
        <taxon>Pichiomycetes</taxon>
        <taxon>Pichiales</taxon>
        <taxon>Pichiaceae</taxon>
        <taxon>Brettanomyces</taxon>
    </lineage>
</organism>
<keyword evidence="14" id="KW-1185">Reference proteome</keyword>
<keyword evidence="5" id="KW-0378">Hydrolase</keyword>
<comment type="subcellular location">
    <subcellularLocation>
        <location evidence="1">Nucleus</location>
    </subcellularLocation>
</comment>
<evidence type="ECO:0000256" key="12">
    <source>
        <dbReference type="SAM" id="MobiDB-lite"/>
    </source>
</evidence>
<feature type="site" description="Interaction with DNA" evidence="11">
    <location>
        <position position="576"/>
    </location>
</feature>
<keyword evidence="6" id="KW-0269">Exonuclease</keyword>
<evidence type="ECO:0000256" key="3">
    <source>
        <dbReference type="ARBA" id="ARBA00022722"/>
    </source>
</evidence>
<evidence type="ECO:0000256" key="1">
    <source>
        <dbReference type="ARBA" id="ARBA00004123"/>
    </source>
</evidence>
<dbReference type="EMBL" id="CABFWN010000006">
    <property type="protein sequence ID" value="VUG19916.1"/>
    <property type="molecule type" value="Genomic_DNA"/>
</dbReference>
<feature type="active site" description="Nucleophile" evidence="9">
    <location>
        <position position="280"/>
    </location>
</feature>
<evidence type="ECO:0000256" key="5">
    <source>
        <dbReference type="ARBA" id="ARBA00022801"/>
    </source>
</evidence>
<evidence type="ECO:0000256" key="7">
    <source>
        <dbReference type="ARBA" id="ARBA00023204"/>
    </source>
</evidence>
<feature type="compositionally biased region" description="Basic and acidic residues" evidence="12">
    <location>
        <begin position="1"/>
        <end position="14"/>
    </location>
</feature>
<feature type="binding site" evidence="10">
    <location>
        <position position="282"/>
    </location>
    <ligand>
        <name>substrate</name>
    </ligand>
</feature>
<comment type="similarity">
    <text evidence="2">Belongs to the tyrosyl-DNA phosphodiesterase family.</text>
</comment>
<dbReference type="GO" id="GO:0017005">
    <property type="term" value="F:3'-tyrosyl-DNA phosphodiesterase activity"/>
    <property type="evidence" value="ECO:0007669"/>
    <property type="project" value="TreeGrafter"/>
</dbReference>
<evidence type="ECO:0000256" key="9">
    <source>
        <dbReference type="PIRSR" id="PIRSR610347-1"/>
    </source>
</evidence>
<dbReference type="SUPFAM" id="SSF56024">
    <property type="entry name" value="Phospholipase D/nuclease"/>
    <property type="match status" value="2"/>
</dbReference>
<dbReference type="GO" id="GO:0006281">
    <property type="term" value="P:DNA repair"/>
    <property type="evidence" value="ECO:0007669"/>
    <property type="project" value="UniProtKB-KW"/>
</dbReference>
<dbReference type="GO" id="GO:0005634">
    <property type="term" value="C:nucleus"/>
    <property type="evidence" value="ECO:0007669"/>
    <property type="project" value="UniProtKB-SubCell"/>
</dbReference>
<keyword evidence="3" id="KW-0540">Nuclease</keyword>
<proteinExistence type="inferred from homology"/>
<feature type="binding site" evidence="10">
    <location>
        <position position="553"/>
    </location>
    <ligand>
        <name>substrate</name>
    </ligand>
</feature>
<evidence type="ECO:0000256" key="11">
    <source>
        <dbReference type="PIRSR" id="PIRSR610347-3"/>
    </source>
</evidence>
<evidence type="ECO:0000313" key="14">
    <source>
        <dbReference type="Proteomes" id="UP000478008"/>
    </source>
</evidence>
<dbReference type="Pfam" id="PF06087">
    <property type="entry name" value="Tyr-DNA_phospho"/>
    <property type="match status" value="1"/>
</dbReference>
<dbReference type="GO" id="GO:0003697">
    <property type="term" value="F:single-stranded DNA binding"/>
    <property type="evidence" value="ECO:0007669"/>
    <property type="project" value="TreeGrafter"/>
</dbReference>
<dbReference type="Gene3D" id="3.30.870.10">
    <property type="entry name" value="Endonuclease Chain A"/>
    <property type="match status" value="2"/>
</dbReference>
<dbReference type="Proteomes" id="UP000478008">
    <property type="component" value="Unassembled WGS sequence"/>
</dbReference>
<accession>A0A7D9D0X2</accession>
<sequence length="686" mass="78605">MLDSEKNSGKREDSEVISISDTSSNNEEDGKNERESRSVEAKSALEFAESVIMDEEILDDFSSDTDESIDAPNFNNKGQTESKKDSKVKHVESKRSLRELCASAAEKRQIVAKEEDESAKVGNANTEREQATMKVKLEDSSRLHSLKRSGGSNGNETKRPHIERTGVNSNSKEPYELRSPIHLISNPEYCDVYCKNGNKDTVSMTDMMGSKTLVKTYQFNFLIDATFLLQYIKADPRNLELILIGHKDEQHMSVNSEDHHRYRIKMVDATKRLGHYGSHHTKMMVNMFRDGTCQIIVHTMNLTVTDYTLQTQMCWMSPKLHKCSSKNQAERYKGEGLDSIKDVGDIFKNDFLAYLSTYELRETDALIKELQPYDFTCIDVQFVASSPGKYELITERLDYPMEYYGSEAEMFGFGKLYDYLKIYGLTSLWGRFIGQTSSIASPFDRKKSNIFTHLLISIAMGYGRLVLEPSTSFDIKDRGMYPMIIWPTLKEVLHASGSILSGYALHYRNTRWRNYRGNEYQDKQLRKYFFKWSSVAASQQSKAGRSHLMPHCKTYCVTEDNLYTIKWFLMTSANMSTQAWGRPEVSANYFKAYKYTLGERLKFNIASYEAGILVNPKTLKTRSIDAGKEVVLVPTLGQDTVPKERVEQSPNDKQLLYPVRIPYDIPLQKYTDEQPWTTGVLEGNNR</sequence>
<keyword evidence="8" id="KW-0539">Nucleus</keyword>
<feature type="compositionally biased region" description="Acidic residues" evidence="12">
    <location>
        <begin position="58"/>
        <end position="69"/>
    </location>
</feature>
<dbReference type="InterPro" id="IPR010347">
    <property type="entry name" value="Tdp1"/>
</dbReference>
<keyword evidence="4" id="KW-0227">DNA damage</keyword>
<gene>
    <name evidence="13" type="ORF">DEBR0S6_03180G</name>
</gene>
<reference evidence="13 14" key="1">
    <citation type="submission" date="2019-07" db="EMBL/GenBank/DDBJ databases">
        <authorList>
            <person name="Friedrich A."/>
            <person name="Schacherer J."/>
        </authorList>
    </citation>
    <scope>NUCLEOTIDE SEQUENCE [LARGE SCALE GENOMIC DNA]</scope>
</reference>
<evidence type="ECO:0000256" key="2">
    <source>
        <dbReference type="ARBA" id="ARBA00010205"/>
    </source>
</evidence>
<feature type="compositionally biased region" description="Basic and acidic residues" evidence="12">
    <location>
        <begin position="80"/>
        <end position="94"/>
    </location>
</feature>
<dbReference type="PANTHER" id="PTHR12415">
    <property type="entry name" value="TYROSYL-DNA PHOSPHODIESTERASE 1"/>
    <property type="match status" value="1"/>
</dbReference>
<protein>
    <submittedName>
        <fullName evidence="13">DEBR0S6_03180g1_1</fullName>
    </submittedName>
</protein>
<dbReference type="GO" id="GO:0003690">
    <property type="term" value="F:double-stranded DNA binding"/>
    <property type="evidence" value="ECO:0007669"/>
    <property type="project" value="TreeGrafter"/>
</dbReference>
<evidence type="ECO:0000256" key="10">
    <source>
        <dbReference type="PIRSR" id="PIRSR610347-2"/>
    </source>
</evidence>
<feature type="compositionally biased region" description="Basic and acidic residues" evidence="12">
    <location>
        <begin position="28"/>
        <end position="40"/>
    </location>
</feature>
<evidence type="ECO:0000256" key="6">
    <source>
        <dbReference type="ARBA" id="ARBA00022839"/>
    </source>
</evidence>
<dbReference type="AlphaFoldDB" id="A0A7D9D0X2"/>
<feature type="active site" description="Proton donor/acceptor" evidence="9">
    <location>
        <position position="551"/>
    </location>
</feature>
<feature type="region of interest" description="Disordered" evidence="12">
    <location>
        <begin position="1"/>
        <end position="41"/>
    </location>
</feature>
<feature type="region of interest" description="Disordered" evidence="12">
    <location>
        <begin position="137"/>
        <end position="173"/>
    </location>
</feature>
<evidence type="ECO:0000313" key="13">
    <source>
        <dbReference type="EMBL" id="VUG19916.1"/>
    </source>
</evidence>
<feature type="region of interest" description="Disordered" evidence="12">
    <location>
        <begin position="58"/>
        <end position="94"/>
    </location>
</feature>
<dbReference type="PANTHER" id="PTHR12415:SF0">
    <property type="entry name" value="TYROSYL-DNA PHOSPHODIESTERASE 1"/>
    <property type="match status" value="1"/>
</dbReference>
<dbReference type="GO" id="GO:0004527">
    <property type="term" value="F:exonuclease activity"/>
    <property type="evidence" value="ECO:0007669"/>
    <property type="project" value="UniProtKB-KW"/>
</dbReference>
<name>A0A7D9D0X2_DEKBR</name>
<keyword evidence="7" id="KW-0234">DNA repair</keyword>